<gene>
    <name evidence="5" type="ORF">NADFUDRAFT_41881</name>
</gene>
<accession>A0A1E3PLS5</accession>
<dbReference type="AlphaFoldDB" id="A0A1E3PLS5"/>
<dbReference type="InterPro" id="IPR004088">
    <property type="entry name" value="KH_dom_type_1"/>
</dbReference>
<dbReference type="Gene3D" id="3.30.1370.10">
    <property type="entry name" value="K Homology domain, type 1"/>
    <property type="match status" value="1"/>
</dbReference>
<keyword evidence="1" id="KW-0677">Repeat</keyword>
<proteinExistence type="predicted"/>
<dbReference type="Proteomes" id="UP000095009">
    <property type="component" value="Unassembled WGS sequence"/>
</dbReference>
<dbReference type="STRING" id="857566.A0A1E3PLS5"/>
<evidence type="ECO:0000313" key="6">
    <source>
        <dbReference type="Proteomes" id="UP000095009"/>
    </source>
</evidence>
<organism evidence="5 6">
    <name type="scientific">Nadsonia fulvescens var. elongata DSM 6958</name>
    <dbReference type="NCBI Taxonomy" id="857566"/>
    <lineage>
        <taxon>Eukaryota</taxon>
        <taxon>Fungi</taxon>
        <taxon>Dikarya</taxon>
        <taxon>Ascomycota</taxon>
        <taxon>Saccharomycotina</taxon>
        <taxon>Dipodascomycetes</taxon>
        <taxon>Dipodascales</taxon>
        <taxon>Dipodascales incertae sedis</taxon>
        <taxon>Nadsonia</taxon>
    </lineage>
</organism>
<feature type="compositionally biased region" description="Basic and acidic residues" evidence="3">
    <location>
        <begin position="296"/>
        <end position="305"/>
    </location>
</feature>
<feature type="region of interest" description="Disordered" evidence="3">
    <location>
        <begin position="1"/>
        <end position="34"/>
    </location>
</feature>
<evidence type="ECO:0000259" key="4">
    <source>
        <dbReference type="SMART" id="SM00322"/>
    </source>
</evidence>
<evidence type="ECO:0000256" key="1">
    <source>
        <dbReference type="ARBA" id="ARBA00022737"/>
    </source>
</evidence>
<dbReference type="SUPFAM" id="SSF54791">
    <property type="entry name" value="Eukaryotic type KH-domain (KH-domain type I)"/>
    <property type="match status" value="1"/>
</dbReference>
<keyword evidence="6" id="KW-1185">Reference proteome</keyword>
<evidence type="ECO:0000313" key="5">
    <source>
        <dbReference type="EMBL" id="ODQ65892.1"/>
    </source>
</evidence>
<dbReference type="EMBL" id="KV454409">
    <property type="protein sequence ID" value="ODQ65892.1"/>
    <property type="molecule type" value="Genomic_DNA"/>
</dbReference>
<dbReference type="OrthoDB" id="4095817at2759"/>
<reference evidence="5 6" key="1">
    <citation type="journal article" date="2016" name="Proc. Natl. Acad. Sci. U.S.A.">
        <title>Comparative genomics of biotechnologically important yeasts.</title>
        <authorList>
            <person name="Riley R."/>
            <person name="Haridas S."/>
            <person name="Wolfe K.H."/>
            <person name="Lopes M.R."/>
            <person name="Hittinger C.T."/>
            <person name="Goeker M."/>
            <person name="Salamov A.A."/>
            <person name="Wisecaver J.H."/>
            <person name="Long T.M."/>
            <person name="Calvey C.H."/>
            <person name="Aerts A.L."/>
            <person name="Barry K.W."/>
            <person name="Choi C."/>
            <person name="Clum A."/>
            <person name="Coughlan A.Y."/>
            <person name="Deshpande S."/>
            <person name="Douglass A.P."/>
            <person name="Hanson S.J."/>
            <person name="Klenk H.-P."/>
            <person name="LaButti K.M."/>
            <person name="Lapidus A."/>
            <person name="Lindquist E.A."/>
            <person name="Lipzen A.M."/>
            <person name="Meier-Kolthoff J.P."/>
            <person name="Ohm R.A."/>
            <person name="Otillar R.P."/>
            <person name="Pangilinan J.L."/>
            <person name="Peng Y."/>
            <person name="Rokas A."/>
            <person name="Rosa C.A."/>
            <person name="Scheuner C."/>
            <person name="Sibirny A.A."/>
            <person name="Slot J.C."/>
            <person name="Stielow J.B."/>
            <person name="Sun H."/>
            <person name="Kurtzman C.P."/>
            <person name="Blackwell M."/>
            <person name="Grigoriev I.V."/>
            <person name="Jeffries T.W."/>
        </authorList>
    </citation>
    <scope>NUCLEOTIDE SEQUENCE [LARGE SCALE GENOMIC DNA]</scope>
    <source>
        <strain evidence="5 6">DSM 6958</strain>
    </source>
</reference>
<protein>
    <recommendedName>
        <fullName evidence="4">K Homology domain-containing protein</fullName>
    </recommendedName>
</protein>
<feature type="compositionally biased region" description="Basic and acidic residues" evidence="3">
    <location>
        <begin position="14"/>
        <end position="34"/>
    </location>
</feature>
<feature type="region of interest" description="Disordered" evidence="3">
    <location>
        <begin position="275"/>
        <end position="310"/>
    </location>
</feature>
<evidence type="ECO:0000256" key="2">
    <source>
        <dbReference type="PROSITE-ProRule" id="PRU00117"/>
    </source>
</evidence>
<dbReference type="SMART" id="SM00322">
    <property type="entry name" value="KH"/>
    <property type="match status" value="1"/>
</dbReference>
<dbReference type="InterPro" id="IPR036612">
    <property type="entry name" value="KH_dom_type_1_sf"/>
</dbReference>
<dbReference type="PROSITE" id="PS50084">
    <property type="entry name" value="KH_TYPE_1"/>
    <property type="match status" value="1"/>
</dbReference>
<dbReference type="Pfam" id="PF00013">
    <property type="entry name" value="KH_1"/>
    <property type="match status" value="1"/>
</dbReference>
<evidence type="ECO:0000256" key="3">
    <source>
        <dbReference type="SAM" id="MobiDB-lite"/>
    </source>
</evidence>
<dbReference type="InterPro" id="IPR004087">
    <property type="entry name" value="KH_dom"/>
</dbReference>
<feature type="domain" description="K Homology" evidence="4">
    <location>
        <begin position="312"/>
        <end position="382"/>
    </location>
</feature>
<feature type="compositionally biased region" description="Polar residues" evidence="3">
    <location>
        <begin position="277"/>
        <end position="291"/>
    </location>
</feature>
<sequence>MSIKRSVPGSPSHDSLDLPEAKRRAVGEQDKKIKYESQSTLVSEALVDDTIEGNEEAEQATKEGSEHTSNKISVYQVRLLVFSSLKNFIASKSSLFEDGHAVNIKVVEGSTQSIDDVLIVSADAKGKIGSACREILQAVLNVSAIGAKGPTARILINSRAIAGYDSRKSIIDKLKTFDPLATISKSCLPGSIDKVITLHSDNFNNIKQLIEVISEFTSLKDVDFNNIRTHFVPKTVTGIMGNPATFTRQKINEPLASRNPYIIYELIARPGMPLVSPASSTESTQPSTDESMQGVVEDRAHEEAQRTTQVDEEITQQIFIPSDMVGNVIGKQGSNITEIRNKSGSFVQVFQPQDDSKERRVTVTGTKAGNKIALAMLFKKLETEKAHYQRLKRGG</sequence>
<dbReference type="GO" id="GO:0003723">
    <property type="term" value="F:RNA binding"/>
    <property type="evidence" value="ECO:0007669"/>
    <property type="project" value="UniProtKB-UniRule"/>
</dbReference>
<name>A0A1E3PLS5_9ASCO</name>
<dbReference type="PANTHER" id="PTHR10288">
    <property type="entry name" value="KH DOMAIN CONTAINING RNA BINDING PROTEIN"/>
    <property type="match status" value="1"/>
</dbReference>
<keyword evidence="2" id="KW-0694">RNA-binding</keyword>